<dbReference type="EMBL" id="JBHFFA010000007">
    <property type="protein sequence ID" value="KAL2611905.1"/>
    <property type="molecule type" value="Genomic_DNA"/>
</dbReference>
<organism evidence="1 2">
    <name type="scientific">Riccia fluitans</name>
    <dbReference type="NCBI Taxonomy" id="41844"/>
    <lineage>
        <taxon>Eukaryota</taxon>
        <taxon>Viridiplantae</taxon>
        <taxon>Streptophyta</taxon>
        <taxon>Embryophyta</taxon>
        <taxon>Marchantiophyta</taxon>
        <taxon>Marchantiopsida</taxon>
        <taxon>Marchantiidae</taxon>
        <taxon>Marchantiales</taxon>
        <taxon>Ricciaceae</taxon>
        <taxon>Riccia</taxon>
    </lineage>
</organism>
<dbReference type="AlphaFoldDB" id="A0ABD1XSZ1"/>
<proteinExistence type="predicted"/>
<keyword evidence="2" id="KW-1185">Reference proteome</keyword>
<comment type="caution">
    <text evidence="1">The sequence shown here is derived from an EMBL/GenBank/DDBJ whole genome shotgun (WGS) entry which is preliminary data.</text>
</comment>
<accession>A0ABD1XSZ1</accession>
<dbReference type="Proteomes" id="UP001605036">
    <property type="component" value="Unassembled WGS sequence"/>
</dbReference>
<gene>
    <name evidence="1" type="ORF">R1flu_023597</name>
</gene>
<evidence type="ECO:0000313" key="1">
    <source>
        <dbReference type="EMBL" id="KAL2611905.1"/>
    </source>
</evidence>
<sequence>MSLRGSMQSTETCHTALGFLLSSELSSPVCDFGGVKNFHAASIIQGVKSWALTDSYNLRPIGAGIRRKYSARRRLRQDVIIGVLTIGGSQKLMENSPGSVSLYDLQM</sequence>
<name>A0ABD1XSZ1_9MARC</name>
<protein>
    <submittedName>
        <fullName evidence="1">Uncharacterized protein</fullName>
    </submittedName>
</protein>
<reference evidence="1 2" key="1">
    <citation type="submission" date="2024-09" db="EMBL/GenBank/DDBJ databases">
        <title>Chromosome-scale assembly of Riccia fluitans.</title>
        <authorList>
            <person name="Paukszto L."/>
            <person name="Sawicki J."/>
            <person name="Karawczyk K."/>
            <person name="Piernik-Szablinska J."/>
            <person name="Szczecinska M."/>
            <person name="Mazdziarz M."/>
        </authorList>
    </citation>
    <scope>NUCLEOTIDE SEQUENCE [LARGE SCALE GENOMIC DNA]</scope>
    <source>
        <strain evidence="1">Rf_01</strain>
        <tissue evidence="1">Aerial parts of the thallus</tissue>
    </source>
</reference>
<evidence type="ECO:0000313" key="2">
    <source>
        <dbReference type="Proteomes" id="UP001605036"/>
    </source>
</evidence>